<dbReference type="Proteomes" id="UP000010366">
    <property type="component" value="Chromosome"/>
</dbReference>
<protein>
    <submittedName>
        <fullName evidence="1">Uncharacterized protein</fullName>
    </submittedName>
</protein>
<dbReference type="STRING" id="1173020.Cha6605_0938"/>
<name>K9UC29_CHAP6</name>
<dbReference type="AlphaFoldDB" id="K9UC29"/>
<organism evidence="1 2">
    <name type="scientific">Chamaesiphon minutus (strain ATCC 27169 / PCC 6605)</name>
    <dbReference type="NCBI Taxonomy" id="1173020"/>
    <lineage>
        <taxon>Bacteria</taxon>
        <taxon>Bacillati</taxon>
        <taxon>Cyanobacteriota</taxon>
        <taxon>Cyanophyceae</taxon>
        <taxon>Gomontiellales</taxon>
        <taxon>Chamaesiphonaceae</taxon>
        <taxon>Chamaesiphon</taxon>
    </lineage>
</organism>
<accession>K9UC29</accession>
<dbReference type="HOGENOM" id="CLU_3231363_0_0_3"/>
<sequence length="43" mass="4886">MFDRVLSAIAKKKSEPSYCHKSGVFNYEIHPSNNSVFGFFTSN</sequence>
<evidence type="ECO:0000313" key="2">
    <source>
        <dbReference type="Proteomes" id="UP000010366"/>
    </source>
</evidence>
<dbReference type="EMBL" id="CP003600">
    <property type="protein sequence ID" value="AFY92193.1"/>
    <property type="molecule type" value="Genomic_DNA"/>
</dbReference>
<gene>
    <name evidence="1" type="ORF">Cha6605_0938</name>
</gene>
<proteinExistence type="predicted"/>
<dbReference type="KEGG" id="cmp:Cha6605_0938"/>
<keyword evidence="2" id="KW-1185">Reference proteome</keyword>
<evidence type="ECO:0000313" key="1">
    <source>
        <dbReference type="EMBL" id="AFY92193.1"/>
    </source>
</evidence>
<reference evidence="1 2" key="1">
    <citation type="submission" date="2012-05" db="EMBL/GenBank/DDBJ databases">
        <title>Finished chromosome of genome of Chamaesiphon sp. PCC 6605.</title>
        <authorList>
            <consortium name="US DOE Joint Genome Institute"/>
            <person name="Gugger M."/>
            <person name="Coursin T."/>
            <person name="Rippka R."/>
            <person name="Tandeau De Marsac N."/>
            <person name="Huntemann M."/>
            <person name="Wei C.-L."/>
            <person name="Han J."/>
            <person name="Detter J.C."/>
            <person name="Han C."/>
            <person name="Tapia R."/>
            <person name="Chen A."/>
            <person name="Kyrpides N."/>
            <person name="Mavromatis K."/>
            <person name="Markowitz V."/>
            <person name="Szeto E."/>
            <person name="Ivanova N."/>
            <person name="Pagani I."/>
            <person name="Pati A."/>
            <person name="Goodwin L."/>
            <person name="Nordberg H.P."/>
            <person name="Cantor M.N."/>
            <person name="Hua S.X."/>
            <person name="Woyke T."/>
            <person name="Kerfeld C.A."/>
        </authorList>
    </citation>
    <scope>NUCLEOTIDE SEQUENCE [LARGE SCALE GENOMIC DNA]</scope>
    <source>
        <strain evidence="2">ATCC 27169 / PCC 6605</strain>
    </source>
</reference>